<dbReference type="SUPFAM" id="SSF52402">
    <property type="entry name" value="Adenine nucleotide alpha hydrolases-like"/>
    <property type="match status" value="1"/>
</dbReference>
<keyword evidence="1" id="KW-0547">Nucleotide-binding</keyword>
<dbReference type="EMBL" id="QZJZ01000101">
    <property type="protein sequence ID" value="RJP56140.1"/>
    <property type="molecule type" value="Genomic_DNA"/>
</dbReference>
<feature type="domain" description="NFACT protein RNA binding" evidence="4">
    <location>
        <begin position="235"/>
        <end position="335"/>
    </location>
</feature>
<dbReference type="InterPro" id="IPR052188">
    <property type="entry name" value="Ni-pincer_cofactor_biosynth"/>
</dbReference>
<dbReference type="AlphaFoldDB" id="A0A3A4QZZ7"/>
<dbReference type="PANTHER" id="PTHR43169">
    <property type="entry name" value="EXSB FAMILY PROTEIN"/>
    <property type="match status" value="1"/>
</dbReference>
<dbReference type="PANTHER" id="PTHR43169:SF4">
    <property type="entry name" value="ATPASE, PP-LOOP SUPERFAMILY-RELATED"/>
    <property type="match status" value="1"/>
</dbReference>
<dbReference type="InterPro" id="IPR020536">
    <property type="entry name" value="ThiI_AANH"/>
</dbReference>
<name>A0A3A4QZZ7_9BACT</name>
<evidence type="ECO:0000256" key="1">
    <source>
        <dbReference type="ARBA" id="ARBA00022741"/>
    </source>
</evidence>
<dbReference type="Gene3D" id="3.40.50.620">
    <property type="entry name" value="HUPs"/>
    <property type="match status" value="1"/>
</dbReference>
<sequence length="339" mass="37885">MAVERYKNTRRHGLAKAIGLFSGGLDSVLAVLLLQKLGVEVLPITFSSPFFNTKKTLAAADKINISVRILDITDPLIEILRNPEYGFGKNMNPCVDCHALMLNEAGKLMEKEGFDFLFTGEVLNERPMSQTMSALTIVAKKSGYADYILRPLSAKRLPQTKPEREGLVDRSQLLDFCGRSRKPQIALAEEFGVTQYENPAGGCLLTYEGYSLKLRDLLKHTPGAPLRQYDLLRMGRHFRLPCGNKLIVGKDKNENEFLLSQKQAHDIVLQGHNIKSPIGLIPCPTDSCDFDTACRIIARYCKPDTRVPIELTRETPALSVIKEVTKFSPEESDVYLITV</sequence>
<evidence type="ECO:0000259" key="4">
    <source>
        <dbReference type="Pfam" id="PF18297"/>
    </source>
</evidence>
<dbReference type="InterPro" id="IPR014729">
    <property type="entry name" value="Rossmann-like_a/b/a_fold"/>
</dbReference>
<accession>A0A3A4QZZ7</accession>
<dbReference type="Proteomes" id="UP000266426">
    <property type="component" value="Unassembled WGS sequence"/>
</dbReference>
<evidence type="ECO:0000256" key="2">
    <source>
        <dbReference type="ARBA" id="ARBA00022840"/>
    </source>
</evidence>
<dbReference type="GO" id="GO:0004810">
    <property type="term" value="F:CCA tRNA nucleotidyltransferase activity"/>
    <property type="evidence" value="ECO:0007669"/>
    <property type="project" value="InterPro"/>
</dbReference>
<keyword evidence="2" id="KW-0067">ATP-binding</keyword>
<feature type="domain" description="Thil AANH" evidence="3">
    <location>
        <begin position="16"/>
        <end position="152"/>
    </location>
</feature>
<organism evidence="5 6">
    <name type="scientific">Candidatus Auribacter fodinae</name>
    <dbReference type="NCBI Taxonomy" id="2093366"/>
    <lineage>
        <taxon>Bacteria</taxon>
        <taxon>Pseudomonadati</taxon>
        <taxon>Candidatus Auribacterota</taxon>
        <taxon>Candidatus Auribacteria</taxon>
        <taxon>Candidatus Auribacterales</taxon>
        <taxon>Candidatus Auribacteraceae</taxon>
        <taxon>Candidatus Auribacter</taxon>
    </lineage>
</organism>
<dbReference type="Pfam" id="PF18297">
    <property type="entry name" value="NFACT-R_2"/>
    <property type="match status" value="1"/>
</dbReference>
<dbReference type="Pfam" id="PF02568">
    <property type="entry name" value="ThiI"/>
    <property type="match status" value="1"/>
</dbReference>
<protein>
    <submittedName>
        <fullName evidence="5">tRNA 4-thiouridine(8) synthase ThiI</fullName>
    </submittedName>
</protein>
<comment type="caution">
    <text evidence="5">The sequence shown here is derived from an EMBL/GenBank/DDBJ whole genome shotgun (WGS) entry which is preliminary data.</text>
</comment>
<evidence type="ECO:0000259" key="3">
    <source>
        <dbReference type="Pfam" id="PF02568"/>
    </source>
</evidence>
<gene>
    <name evidence="5" type="ORF">C4541_12850</name>
</gene>
<proteinExistence type="predicted"/>
<dbReference type="GO" id="GO:0005524">
    <property type="term" value="F:ATP binding"/>
    <property type="evidence" value="ECO:0007669"/>
    <property type="project" value="UniProtKB-KW"/>
</dbReference>
<dbReference type="InterPro" id="IPR059101">
    <property type="entry name" value="NFACT-R_2"/>
</dbReference>
<reference evidence="5 6" key="1">
    <citation type="journal article" date="2017" name="ISME J.">
        <title>Energy and carbon metabolisms in a deep terrestrial subsurface fluid microbial community.</title>
        <authorList>
            <person name="Momper L."/>
            <person name="Jungbluth S.P."/>
            <person name="Lee M.D."/>
            <person name="Amend J.P."/>
        </authorList>
    </citation>
    <scope>NUCLEOTIDE SEQUENCE [LARGE SCALE GENOMIC DNA]</scope>
    <source>
        <strain evidence="5">SURF_26</strain>
    </source>
</reference>
<evidence type="ECO:0000313" key="6">
    <source>
        <dbReference type="Proteomes" id="UP000266426"/>
    </source>
</evidence>
<evidence type="ECO:0000313" key="5">
    <source>
        <dbReference type="EMBL" id="RJP56140.1"/>
    </source>
</evidence>